<dbReference type="EMBL" id="OOGT01000130">
    <property type="protein sequence ID" value="SPL71372.1"/>
    <property type="molecule type" value="Genomic_DNA"/>
</dbReference>
<keyword evidence="2" id="KW-1185">Reference proteome</keyword>
<proteinExistence type="predicted"/>
<evidence type="ECO:0000313" key="1">
    <source>
        <dbReference type="EMBL" id="SPL71372.1"/>
    </source>
</evidence>
<evidence type="ECO:0000313" key="2">
    <source>
        <dbReference type="Proteomes" id="UP000245974"/>
    </source>
</evidence>
<dbReference type="AlphaFoldDB" id="A0A2U3N133"/>
<accession>A0A2U3N133</accession>
<dbReference type="Proteomes" id="UP000245974">
    <property type="component" value="Unassembled WGS sequence"/>
</dbReference>
<dbReference type="RefSeq" id="WP_121974795.1">
    <property type="nucleotide sequence ID" value="NZ_OOGT01000130.1"/>
</dbReference>
<dbReference type="OrthoDB" id="6705549at2"/>
<gene>
    <name evidence="1" type="ORF">KPC_2550</name>
</gene>
<reference evidence="2" key="1">
    <citation type="submission" date="2018-03" db="EMBL/GenBank/DDBJ databases">
        <authorList>
            <person name="Blom J."/>
        </authorList>
    </citation>
    <scope>NUCLEOTIDE SEQUENCE [LARGE SCALE GENOMIC DNA]</scope>
    <source>
        <strain evidence="2">KPC-SM-21</strain>
    </source>
</reference>
<protein>
    <submittedName>
        <fullName evidence="1">Uncharacterized protein</fullName>
    </submittedName>
</protein>
<dbReference type="InParanoid" id="A0A2U3N133"/>
<organism evidence="1 2">
    <name type="scientific">Acinetobacter stercoris</name>
    <dbReference type="NCBI Taxonomy" id="2126983"/>
    <lineage>
        <taxon>Bacteria</taxon>
        <taxon>Pseudomonadati</taxon>
        <taxon>Pseudomonadota</taxon>
        <taxon>Gammaproteobacteria</taxon>
        <taxon>Moraxellales</taxon>
        <taxon>Moraxellaceae</taxon>
        <taxon>Acinetobacter</taxon>
    </lineage>
</organism>
<name>A0A2U3N133_9GAMM</name>
<sequence>MRQLQFYANHKEHSQVDQASDATQKYVTSLLSSKLLDYGFHTNEDQSLDRVEIHVEDHPVALSVQCDQADEQGHLVCRIHAHADEDQPWFTKIETQSVIKQLAHAIENTLKDDDSFSEFEWKG</sequence>